<evidence type="ECO:0000313" key="3">
    <source>
        <dbReference type="EMBL" id="KGH12148.1"/>
    </source>
</evidence>
<dbReference type="InterPro" id="IPR006531">
    <property type="entry name" value="Gp5/Vgr_OB"/>
</dbReference>
<protein>
    <submittedName>
        <fullName evidence="3">Baseplate assembly protein</fullName>
    </submittedName>
</protein>
<dbReference type="InterPro" id="IPR013046">
    <property type="entry name" value="GpV/Gp45"/>
</dbReference>
<organism evidence="3 4">
    <name type="scientific">Comamonas thiooxydans</name>
    <dbReference type="NCBI Taxonomy" id="363952"/>
    <lineage>
        <taxon>Bacteria</taxon>
        <taxon>Pseudomonadati</taxon>
        <taxon>Pseudomonadota</taxon>
        <taxon>Betaproteobacteria</taxon>
        <taxon>Burkholderiales</taxon>
        <taxon>Comamonadaceae</taxon>
        <taxon>Comamonas</taxon>
    </lineage>
</organism>
<evidence type="ECO:0000256" key="1">
    <source>
        <dbReference type="SAM" id="MobiDB-lite"/>
    </source>
</evidence>
<dbReference type="RefSeq" id="WP_052052754.1">
    <property type="nucleotide sequence ID" value="NZ_AWTP01000107.1"/>
</dbReference>
<evidence type="ECO:0000313" key="4">
    <source>
        <dbReference type="Proteomes" id="UP000029549"/>
    </source>
</evidence>
<accession>A0A0E3BYA2</accession>
<keyword evidence="4" id="KW-1185">Reference proteome</keyword>
<feature type="domain" description="Gp5/Type VI secretion system Vgr protein OB-fold" evidence="2">
    <location>
        <begin position="22"/>
        <end position="92"/>
    </location>
</feature>
<dbReference type="InterPro" id="IPR037026">
    <property type="entry name" value="Vgr_OB-fold_dom_sf"/>
</dbReference>
<reference evidence="3 4" key="1">
    <citation type="submission" date="2013-09" db="EMBL/GenBank/DDBJ databases">
        <title>High correlation between genotypes and phenotypes of environmental bacteria Comamonas testosteroni strains.</title>
        <authorList>
            <person name="Liu L."/>
            <person name="Zhu W."/>
            <person name="Xia X."/>
            <person name="Xu B."/>
            <person name="Luo M."/>
            <person name="Wang G."/>
        </authorList>
    </citation>
    <scope>NUCLEOTIDE SEQUENCE [LARGE SCALE GENOMIC DNA]</scope>
    <source>
        <strain evidence="3 4">DF2</strain>
    </source>
</reference>
<dbReference type="Gene3D" id="2.40.50.230">
    <property type="entry name" value="Gp5 N-terminal domain"/>
    <property type="match status" value="1"/>
</dbReference>
<feature type="region of interest" description="Disordered" evidence="1">
    <location>
        <begin position="200"/>
        <end position="224"/>
    </location>
</feature>
<name>A0A0E3BYA2_9BURK</name>
<dbReference type="Pfam" id="PF04717">
    <property type="entry name" value="Phage_base_V"/>
    <property type="match status" value="1"/>
</dbReference>
<evidence type="ECO:0000259" key="2">
    <source>
        <dbReference type="Pfam" id="PF04717"/>
    </source>
</evidence>
<dbReference type="EMBL" id="AWTP01000107">
    <property type="protein sequence ID" value="KGH12148.1"/>
    <property type="molecule type" value="Genomic_DNA"/>
</dbReference>
<gene>
    <name evidence="3" type="ORF">P608_11490</name>
</gene>
<dbReference type="NCBIfam" id="TIGR01644">
    <property type="entry name" value="phage_P2_V"/>
    <property type="match status" value="1"/>
</dbReference>
<dbReference type="AlphaFoldDB" id="A0A0E3BYA2"/>
<sequence>MTFDVPDQSPIELLRLLQNMVRTGRVEAVRPSRPALCRVRTGELLTDWIQWKELAAGGAGQARHWRVPAIGEGCLLLSPGGDLTQAIALPGLPCEDMPQASESADVERHDFGAGEFWEHDRAEGTLVFNIASSITFKVGDSTLTITPTSATLKTPHFTADSPQSDFTGNETIAGGISVAGGGSGGTSTITGNFKIEGDELTHNGNNISGTHKHAGVHGETGGPH</sequence>
<comment type="caution">
    <text evidence="3">The sequence shown here is derived from an EMBL/GenBank/DDBJ whole genome shotgun (WGS) entry which is preliminary data.</text>
</comment>
<proteinExistence type="predicted"/>
<dbReference type="Proteomes" id="UP000029549">
    <property type="component" value="Unassembled WGS sequence"/>
</dbReference>